<protein>
    <submittedName>
        <fullName evidence="1">Uncharacterized protein</fullName>
    </submittedName>
</protein>
<dbReference type="KEGG" id="nsh:GXM_07647"/>
<evidence type="ECO:0000313" key="2">
    <source>
        <dbReference type="Proteomes" id="UP000326678"/>
    </source>
</evidence>
<name>A0A5P8WBI7_9NOSO</name>
<dbReference type="EMBL" id="CP045227">
    <property type="protein sequence ID" value="QFS50153.1"/>
    <property type="molecule type" value="Genomic_DNA"/>
</dbReference>
<accession>A0A5P8WBI7</accession>
<proteinExistence type="predicted"/>
<dbReference type="RefSeq" id="WP_152591269.1">
    <property type="nucleotide sequence ID" value="NZ_CP045227.1"/>
</dbReference>
<dbReference type="Proteomes" id="UP000326678">
    <property type="component" value="Chromosome Gxm2"/>
</dbReference>
<evidence type="ECO:0000313" key="1">
    <source>
        <dbReference type="EMBL" id="QFS50153.1"/>
    </source>
</evidence>
<sequence>MASIRISELRPAGSELFQDSESFLTDLGAQEMGITGGASVVGGISVTVTQTVTQTATQTQTQTATQTFTQTVSLNVP</sequence>
<organism evidence="1 2">
    <name type="scientific">Nostoc sphaeroides CCNUC1</name>
    <dbReference type="NCBI Taxonomy" id="2653204"/>
    <lineage>
        <taxon>Bacteria</taxon>
        <taxon>Bacillati</taxon>
        <taxon>Cyanobacteriota</taxon>
        <taxon>Cyanophyceae</taxon>
        <taxon>Nostocales</taxon>
        <taxon>Nostocaceae</taxon>
        <taxon>Nostoc</taxon>
    </lineage>
</organism>
<keyword evidence="2" id="KW-1185">Reference proteome</keyword>
<reference evidence="1 2" key="1">
    <citation type="submission" date="2019-10" db="EMBL/GenBank/DDBJ databases">
        <title>Genomic and transcriptomic insights into the perfect genentic adaptation of a filamentous nitrogen-fixing cyanobacterium to rice fields.</title>
        <authorList>
            <person name="Chen Z."/>
        </authorList>
    </citation>
    <scope>NUCLEOTIDE SEQUENCE [LARGE SCALE GENOMIC DNA]</scope>
    <source>
        <strain evidence="1">CCNUC1</strain>
    </source>
</reference>
<dbReference type="AlphaFoldDB" id="A0A5P8WBI7"/>
<gene>
    <name evidence="1" type="ORF">GXM_07647</name>
</gene>